<keyword evidence="2" id="KW-1185">Reference proteome</keyword>
<organism evidence="1 2">
    <name type="scientific">Roseisolibacter agri</name>
    <dbReference type="NCBI Taxonomy" id="2014610"/>
    <lineage>
        <taxon>Bacteria</taxon>
        <taxon>Pseudomonadati</taxon>
        <taxon>Gemmatimonadota</taxon>
        <taxon>Gemmatimonadia</taxon>
        <taxon>Gemmatimonadales</taxon>
        <taxon>Gemmatimonadaceae</taxon>
        <taxon>Roseisolibacter</taxon>
    </lineage>
</organism>
<accession>A0AA37VA56</accession>
<comment type="caution">
    <text evidence="1">The sequence shown here is derived from an EMBL/GenBank/DDBJ whole genome shotgun (WGS) entry which is preliminary data.</text>
</comment>
<reference evidence="1" key="1">
    <citation type="submission" date="2022-08" db="EMBL/GenBank/DDBJ databases">
        <title>Draft genome sequencing of Roseisolibacter agri AW1220.</title>
        <authorList>
            <person name="Tobiishi Y."/>
            <person name="Tonouchi A."/>
        </authorList>
    </citation>
    <scope>NUCLEOTIDE SEQUENCE</scope>
    <source>
        <strain evidence="1">AW1220</strain>
    </source>
</reference>
<dbReference type="AlphaFoldDB" id="A0AA37VA56"/>
<proteinExistence type="predicted"/>
<protein>
    <submittedName>
        <fullName evidence="1">Uncharacterized protein</fullName>
    </submittedName>
</protein>
<evidence type="ECO:0000313" key="2">
    <source>
        <dbReference type="Proteomes" id="UP001161325"/>
    </source>
</evidence>
<dbReference type="EMBL" id="BRXS01000002">
    <property type="protein sequence ID" value="GLC25093.1"/>
    <property type="molecule type" value="Genomic_DNA"/>
</dbReference>
<name>A0AA37VA56_9BACT</name>
<dbReference type="Proteomes" id="UP001161325">
    <property type="component" value="Unassembled WGS sequence"/>
</dbReference>
<sequence length="142" mass="15403">MRAVHARVNSVRAKALGGPDSLYWSLYFDPRRQRGGIPRATMNGCDVSQTTCPWNVKYATLLPAGSPFAPREALAGKDARTLAREILGMDVDAYRAAFKGSPMKRAKLRGLKRNAAVLASALERSAEAQTEAGRSRTLPLTS</sequence>
<gene>
    <name evidence="1" type="ORF">rosag_16060</name>
</gene>
<evidence type="ECO:0000313" key="1">
    <source>
        <dbReference type="EMBL" id="GLC25093.1"/>
    </source>
</evidence>